<reference evidence="3" key="1">
    <citation type="submission" date="2022-08" db="EMBL/GenBank/DDBJ databases">
        <title>Chelativorans sichuanense sp. nov., a paraffin oil-degrading bacterium isolated from a mixture of oil-based drill cuttings and paddy soil.</title>
        <authorList>
            <person name="Yu J."/>
            <person name="Liu H."/>
            <person name="Chen Q."/>
        </authorList>
    </citation>
    <scope>NUCLEOTIDE SEQUENCE</scope>
    <source>
        <strain evidence="3">SCAU 2101</strain>
    </source>
</reference>
<sequence length="85" mass="9626">MEQDYLMGVMVLTLGTIVAVTIIIQLAATWRARMSAAREENYRQLAERATAALAENTKSRKRVERELADIRAKLASIDHVLRQVE</sequence>
<feature type="coiled-coil region" evidence="1">
    <location>
        <begin position="46"/>
        <end position="73"/>
    </location>
</feature>
<proteinExistence type="predicted"/>
<evidence type="ECO:0000256" key="2">
    <source>
        <dbReference type="SAM" id="Phobius"/>
    </source>
</evidence>
<feature type="transmembrane region" description="Helical" evidence="2">
    <location>
        <begin position="6"/>
        <end position="28"/>
    </location>
</feature>
<keyword evidence="2" id="KW-0812">Transmembrane</keyword>
<evidence type="ECO:0000256" key="1">
    <source>
        <dbReference type="SAM" id="Coils"/>
    </source>
</evidence>
<evidence type="ECO:0000313" key="4">
    <source>
        <dbReference type="Proteomes" id="UP001149009"/>
    </source>
</evidence>
<organism evidence="3 4">
    <name type="scientific">Chelativorans petroleitrophicus</name>
    <dbReference type="NCBI Taxonomy" id="2975484"/>
    <lineage>
        <taxon>Bacteria</taxon>
        <taxon>Pseudomonadati</taxon>
        <taxon>Pseudomonadota</taxon>
        <taxon>Alphaproteobacteria</taxon>
        <taxon>Hyphomicrobiales</taxon>
        <taxon>Phyllobacteriaceae</taxon>
        <taxon>Chelativorans</taxon>
    </lineage>
</organism>
<dbReference type="AlphaFoldDB" id="A0A9X2X8Q2"/>
<evidence type="ECO:0000313" key="3">
    <source>
        <dbReference type="EMBL" id="MCT8991000.1"/>
    </source>
</evidence>
<keyword evidence="2" id="KW-1133">Transmembrane helix</keyword>
<comment type="caution">
    <text evidence="3">The sequence shown here is derived from an EMBL/GenBank/DDBJ whole genome shotgun (WGS) entry which is preliminary data.</text>
</comment>
<keyword evidence="1" id="KW-0175">Coiled coil</keyword>
<gene>
    <name evidence="3" type="ORF">NYR54_11975</name>
</gene>
<dbReference type="Proteomes" id="UP001149009">
    <property type="component" value="Unassembled WGS sequence"/>
</dbReference>
<dbReference type="EMBL" id="JAODNV010000012">
    <property type="protein sequence ID" value="MCT8991000.1"/>
    <property type="molecule type" value="Genomic_DNA"/>
</dbReference>
<dbReference type="RefSeq" id="WP_261515897.1">
    <property type="nucleotide sequence ID" value="NZ_JAODNV010000012.1"/>
</dbReference>
<keyword evidence="4" id="KW-1185">Reference proteome</keyword>
<name>A0A9X2X8Q2_9HYPH</name>
<keyword evidence="2" id="KW-0472">Membrane</keyword>
<protein>
    <submittedName>
        <fullName evidence="3">Uncharacterized protein</fullName>
    </submittedName>
</protein>
<accession>A0A9X2X8Q2</accession>